<gene>
    <name evidence="1" type="ORF">T12_5965</name>
</gene>
<name>A0A0V0XBU1_9BILA</name>
<sequence length="31" mass="3421">MAVCIDDASISARFKEIAQNNSFDIVKILAH</sequence>
<evidence type="ECO:0000313" key="1">
    <source>
        <dbReference type="EMBL" id="KRX85474.1"/>
    </source>
</evidence>
<dbReference type="Proteomes" id="UP000054783">
    <property type="component" value="Unassembled WGS sequence"/>
</dbReference>
<reference evidence="1 2" key="1">
    <citation type="submission" date="2015-01" db="EMBL/GenBank/DDBJ databases">
        <title>Evolution of Trichinella species and genotypes.</title>
        <authorList>
            <person name="Korhonen P.K."/>
            <person name="Edoardo P."/>
            <person name="Giuseppe L.R."/>
            <person name="Gasser R.B."/>
        </authorList>
    </citation>
    <scope>NUCLEOTIDE SEQUENCE [LARGE SCALE GENOMIC DNA]</scope>
    <source>
        <strain evidence="1">ISS2496</strain>
    </source>
</reference>
<keyword evidence="2" id="KW-1185">Reference proteome</keyword>
<dbReference type="EMBL" id="JYDQ01005292">
    <property type="protein sequence ID" value="KRX85474.1"/>
    <property type="molecule type" value="Genomic_DNA"/>
</dbReference>
<organism evidence="1 2">
    <name type="scientific">Trichinella patagoniensis</name>
    <dbReference type="NCBI Taxonomy" id="990121"/>
    <lineage>
        <taxon>Eukaryota</taxon>
        <taxon>Metazoa</taxon>
        <taxon>Ecdysozoa</taxon>
        <taxon>Nematoda</taxon>
        <taxon>Enoplea</taxon>
        <taxon>Dorylaimia</taxon>
        <taxon>Trichinellida</taxon>
        <taxon>Trichinellidae</taxon>
        <taxon>Trichinella</taxon>
    </lineage>
</organism>
<evidence type="ECO:0000313" key="2">
    <source>
        <dbReference type="Proteomes" id="UP000054783"/>
    </source>
</evidence>
<accession>A0A0V0XBU1</accession>
<proteinExistence type="predicted"/>
<protein>
    <submittedName>
        <fullName evidence="1">Uncharacterized protein</fullName>
    </submittedName>
</protein>
<dbReference type="AlphaFoldDB" id="A0A0V0XBU1"/>
<comment type="caution">
    <text evidence="1">The sequence shown here is derived from an EMBL/GenBank/DDBJ whole genome shotgun (WGS) entry which is preliminary data.</text>
</comment>